<evidence type="ECO:0000256" key="11">
    <source>
        <dbReference type="ARBA" id="ARBA00023136"/>
    </source>
</evidence>
<dbReference type="OrthoDB" id="1193027at2759"/>
<evidence type="ECO:0000256" key="15">
    <source>
        <dbReference type="PROSITE-ProRule" id="PRU01356"/>
    </source>
</evidence>
<evidence type="ECO:0000256" key="2">
    <source>
        <dbReference type="ARBA" id="ARBA00004613"/>
    </source>
</evidence>
<organism evidence="18 19">
    <name type="scientific">Amniculicola lignicola CBS 123094</name>
    <dbReference type="NCBI Taxonomy" id="1392246"/>
    <lineage>
        <taxon>Eukaryota</taxon>
        <taxon>Fungi</taxon>
        <taxon>Dikarya</taxon>
        <taxon>Ascomycota</taxon>
        <taxon>Pezizomycotina</taxon>
        <taxon>Dothideomycetes</taxon>
        <taxon>Pleosporomycetidae</taxon>
        <taxon>Pleosporales</taxon>
        <taxon>Amniculicolaceae</taxon>
        <taxon>Amniculicola</taxon>
    </lineage>
</organism>
<protein>
    <submittedName>
        <fullName evidence="18">CFEM-domain-containing protein</fullName>
    </submittedName>
</protein>
<name>A0A6A5WTM9_9PLEO</name>
<feature type="chain" id="PRO_5025432709" evidence="16">
    <location>
        <begin position="17"/>
        <end position="274"/>
    </location>
</feature>
<evidence type="ECO:0000259" key="17">
    <source>
        <dbReference type="PROSITE" id="PS52012"/>
    </source>
</evidence>
<comment type="subcellular location">
    <subcellularLocation>
        <location evidence="1">Cell membrane</location>
        <topology evidence="1">Lipid-anchor</topology>
        <topology evidence="1">GPI-anchor</topology>
    </subcellularLocation>
    <subcellularLocation>
        <location evidence="2">Secreted</location>
    </subcellularLocation>
</comment>
<evidence type="ECO:0000313" key="18">
    <source>
        <dbReference type="EMBL" id="KAF2005190.1"/>
    </source>
</evidence>
<keyword evidence="11" id="KW-0472">Membrane</keyword>
<comment type="caution">
    <text evidence="15">Lacks conserved residue(s) required for the propagation of feature annotation.</text>
</comment>
<dbReference type="GO" id="GO:0098552">
    <property type="term" value="C:side of membrane"/>
    <property type="evidence" value="ECO:0007669"/>
    <property type="project" value="UniProtKB-KW"/>
</dbReference>
<sequence>MKSFAVLALGASVAVAQSLTDLPACGQTCISNMLAIASAQFGCSLGDVTCYCTNQAFGYGVRDCANEACPTAEEASAVISYGTAYCANAVQSASASGAASTGALAILSSAASAASDAAASATGDASASGGASATGTGGAGAQSTAITTQALVATITSGDSTFETTTGFSTIYSSLSGAAGSAASSVTGSAAAAASSVTGSLASRASSITGSAASAASSLLGSAASRASSVAGAASSAASSLASAGGSALSTGAAPQQTAQAILGAAGMAALFLF</sequence>
<feature type="disulfide bond" evidence="15">
    <location>
        <begin position="43"/>
        <end position="50"/>
    </location>
</feature>
<keyword evidence="5" id="KW-0964">Secreted</keyword>
<evidence type="ECO:0000256" key="5">
    <source>
        <dbReference type="ARBA" id="ARBA00022525"/>
    </source>
</evidence>
<evidence type="ECO:0000256" key="14">
    <source>
        <dbReference type="ARBA" id="ARBA00023288"/>
    </source>
</evidence>
<keyword evidence="13" id="KW-0325">Glycoprotein</keyword>
<evidence type="ECO:0000256" key="3">
    <source>
        <dbReference type="ARBA" id="ARBA00010031"/>
    </source>
</evidence>
<dbReference type="PANTHER" id="PTHR37928">
    <property type="entry name" value="CFEM DOMAIN PROTEIN (AFU_ORTHOLOGUE AFUA_6G14090)"/>
    <property type="match status" value="1"/>
</dbReference>
<keyword evidence="14" id="KW-0449">Lipoprotein</keyword>
<evidence type="ECO:0000256" key="7">
    <source>
        <dbReference type="ARBA" id="ARBA00022622"/>
    </source>
</evidence>
<feature type="domain" description="CFEM" evidence="17">
    <location>
        <begin position="1"/>
        <end position="113"/>
    </location>
</feature>
<evidence type="ECO:0000256" key="4">
    <source>
        <dbReference type="ARBA" id="ARBA00022475"/>
    </source>
</evidence>
<keyword evidence="6 15" id="KW-0349">Heme</keyword>
<evidence type="ECO:0000256" key="9">
    <source>
        <dbReference type="ARBA" id="ARBA00022729"/>
    </source>
</evidence>
<dbReference type="PANTHER" id="PTHR37928:SF1">
    <property type="entry name" value="CFEM DOMAIN PROTEIN (AFU_ORTHOLOGUE AFUA_6G14090)"/>
    <property type="match status" value="1"/>
</dbReference>
<evidence type="ECO:0000256" key="10">
    <source>
        <dbReference type="ARBA" id="ARBA00023004"/>
    </source>
</evidence>
<accession>A0A6A5WTM9</accession>
<evidence type="ECO:0000256" key="1">
    <source>
        <dbReference type="ARBA" id="ARBA00004609"/>
    </source>
</evidence>
<dbReference type="PROSITE" id="PS52012">
    <property type="entry name" value="CFEM"/>
    <property type="match status" value="1"/>
</dbReference>
<dbReference type="InterPro" id="IPR008427">
    <property type="entry name" value="Extracellular_membr_CFEM_dom"/>
</dbReference>
<reference evidence="18" key="1">
    <citation type="journal article" date="2020" name="Stud. Mycol.">
        <title>101 Dothideomycetes genomes: a test case for predicting lifestyles and emergence of pathogens.</title>
        <authorList>
            <person name="Haridas S."/>
            <person name="Albert R."/>
            <person name="Binder M."/>
            <person name="Bloem J."/>
            <person name="Labutti K."/>
            <person name="Salamov A."/>
            <person name="Andreopoulos B."/>
            <person name="Baker S."/>
            <person name="Barry K."/>
            <person name="Bills G."/>
            <person name="Bluhm B."/>
            <person name="Cannon C."/>
            <person name="Castanera R."/>
            <person name="Culley D."/>
            <person name="Daum C."/>
            <person name="Ezra D."/>
            <person name="Gonzalez J."/>
            <person name="Henrissat B."/>
            <person name="Kuo A."/>
            <person name="Liang C."/>
            <person name="Lipzen A."/>
            <person name="Lutzoni F."/>
            <person name="Magnuson J."/>
            <person name="Mondo S."/>
            <person name="Nolan M."/>
            <person name="Ohm R."/>
            <person name="Pangilinan J."/>
            <person name="Park H.-J."/>
            <person name="Ramirez L."/>
            <person name="Alfaro M."/>
            <person name="Sun H."/>
            <person name="Tritt A."/>
            <person name="Yoshinaga Y."/>
            <person name="Zwiers L.-H."/>
            <person name="Turgeon B."/>
            <person name="Goodwin S."/>
            <person name="Spatafora J."/>
            <person name="Crous P."/>
            <person name="Grigoriev I."/>
        </authorList>
    </citation>
    <scope>NUCLEOTIDE SEQUENCE</scope>
    <source>
        <strain evidence="18">CBS 123094</strain>
    </source>
</reference>
<dbReference type="GO" id="GO:0005576">
    <property type="term" value="C:extracellular region"/>
    <property type="evidence" value="ECO:0007669"/>
    <property type="project" value="UniProtKB-SubCell"/>
</dbReference>
<evidence type="ECO:0000313" key="19">
    <source>
        <dbReference type="Proteomes" id="UP000799779"/>
    </source>
</evidence>
<dbReference type="EMBL" id="ML977564">
    <property type="protein sequence ID" value="KAF2005190.1"/>
    <property type="molecule type" value="Genomic_DNA"/>
</dbReference>
<keyword evidence="4" id="KW-1003">Cell membrane</keyword>
<dbReference type="GO" id="GO:0005886">
    <property type="term" value="C:plasma membrane"/>
    <property type="evidence" value="ECO:0007669"/>
    <property type="project" value="UniProtKB-SubCell"/>
</dbReference>
<evidence type="ECO:0000256" key="6">
    <source>
        <dbReference type="ARBA" id="ARBA00022617"/>
    </source>
</evidence>
<keyword evidence="9 16" id="KW-0732">Signal</keyword>
<proteinExistence type="inferred from homology"/>
<feature type="signal peptide" evidence="16">
    <location>
        <begin position="1"/>
        <end position="16"/>
    </location>
</feature>
<keyword evidence="19" id="KW-1185">Reference proteome</keyword>
<evidence type="ECO:0000256" key="8">
    <source>
        <dbReference type="ARBA" id="ARBA00022723"/>
    </source>
</evidence>
<keyword evidence="8 15" id="KW-0479">Metal-binding</keyword>
<dbReference type="InterPro" id="IPR051735">
    <property type="entry name" value="CFEM_domain"/>
</dbReference>
<feature type="binding site" description="axial binding residue" evidence="15">
    <location>
        <position position="47"/>
    </location>
    <ligand>
        <name>heme</name>
        <dbReference type="ChEBI" id="CHEBI:30413"/>
    </ligand>
    <ligandPart>
        <name>Fe</name>
        <dbReference type="ChEBI" id="CHEBI:18248"/>
    </ligandPart>
</feature>
<dbReference type="AlphaFoldDB" id="A0A6A5WTM9"/>
<evidence type="ECO:0000256" key="16">
    <source>
        <dbReference type="SAM" id="SignalP"/>
    </source>
</evidence>
<keyword evidence="10 15" id="KW-0408">Iron</keyword>
<evidence type="ECO:0000256" key="13">
    <source>
        <dbReference type="ARBA" id="ARBA00023180"/>
    </source>
</evidence>
<keyword evidence="7" id="KW-0336">GPI-anchor</keyword>
<dbReference type="GO" id="GO:0046872">
    <property type="term" value="F:metal ion binding"/>
    <property type="evidence" value="ECO:0007669"/>
    <property type="project" value="UniProtKB-UniRule"/>
</dbReference>
<evidence type="ECO:0000256" key="12">
    <source>
        <dbReference type="ARBA" id="ARBA00023157"/>
    </source>
</evidence>
<gene>
    <name evidence="18" type="ORF">P154DRAFT_518723</name>
</gene>
<keyword evidence="12 15" id="KW-1015">Disulfide bond</keyword>
<dbReference type="Pfam" id="PF05730">
    <property type="entry name" value="CFEM"/>
    <property type="match status" value="1"/>
</dbReference>
<dbReference type="SMART" id="SM00747">
    <property type="entry name" value="CFEM"/>
    <property type="match status" value="1"/>
</dbReference>
<comment type="similarity">
    <text evidence="3">Belongs to the RBT5 family.</text>
</comment>
<dbReference type="Proteomes" id="UP000799779">
    <property type="component" value="Unassembled WGS sequence"/>
</dbReference>